<dbReference type="EMBL" id="GBXM01027861">
    <property type="protein sequence ID" value="JAH80716.1"/>
    <property type="molecule type" value="Transcribed_RNA"/>
</dbReference>
<dbReference type="AlphaFoldDB" id="A0A0E9VRK3"/>
<protein>
    <submittedName>
        <fullName evidence="1">Uncharacterized protein</fullName>
    </submittedName>
</protein>
<proteinExistence type="predicted"/>
<sequence length="36" mass="4159">MHTHTLYHTHTLSLTHTLSVSLSHTHTHYSLFSLCL</sequence>
<evidence type="ECO:0000313" key="1">
    <source>
        <dbReference type="EMBL" id="JAH80716.1"/>
    </source>
</evidence>
<accession>A0A0E9VRK3</accession>
<reference evidence="1" key="2">
    <citation type="journal article" date="2015" name="Fish Shellfish Immunol.">
        <title>Early steps in the European eel (Anguilla anguilla)-Vibrio vulnificus interaction in the gills: Role of the RtxA13 toxin.</title>
        <authorList>
            <person name="Callol A."/>
            <person name="Pajuelo D."/>
            <person name="Ebbesson L."/>
            <person name="Teles M."/>
            <person name="MacKenzie S."/>
            <person name="Amaro C."/>
        </authorList>
    </citation>
    <scope>NUCLEOTIDE SEQUENCE</scope>
</reference>
<organism evidence="1">
    <name type="scientific">Anguilla anguilla</name>
    <name type="common">European freshwater eel</name>
    <name type="synonym">Muraena anguilla</name>
    <dbReference type="NCBI Taxonomy" id="7936"/>
    <lineage>
        <taxon>Eukaryota</taxon>
        <taxon>Metazoa</taxon>
        <taxon>Chordata</taxon>
        <taxon>Craniata</taxon>
        <taxon>Vertebrata</taxon>
        <taxon>Euteleostomi</taxon>
        <taxon>Actinopterygii</taxon>
        <taxon>Neopterygii</taxon>
        <taxon>Teleostei</taxon>
        <taxon>Anguilliformes</taxon>
        <taxon>Anguillidae</taxon>
        <taxon>Anguilla</taxon>
    </lineage>
</organism>
<name>A0A0E9VRK3_ANGAN</name>
<reference evidence="1" key="1">
    <citation type="submission" date="2014-11" db="EMBL/GenBank/DDBJ databases">
        <authorList>
            <person name="Amaro Gonzalez C."/>
        </authorList>
    </citation>
    <scope>NUCLEOTIDE SEQUENCE</scope>
</reference>